<comment type="caution">
    <text evidence="1">Lacks conserved residue(s) required for the propagation of feature annotation.</text>
</comment>
<reference evidence="3" key="1">
    <citation type="submission" date="2022-08" db="UniProtKB">
        <authorList>
            <consortium name="EnsemblMetazoa"/>
        </authorList>
    </citation>
    <scope>IDENTIFICATION</scope>
    <source>
        <strain evidence="3">05x7-T-G4-1.051#20</strain>
    </source>
</reference>
<sequence length="419" mass="47145">MLFSIVVQIVQGELNDRLHHYEVLKLSDILLRGQKDLKLPILDSYSFMKFEAFKKTFEIELEKSRVVTPSLEVLTVDGSGLEKKTLLQHTHYYTGTLTDDPTSSCTVTIESNGILAHISTHEEEFIIEPAWRHNPTYINSSDMMVYRKSDVKNTVQNHTVECAGGKDLRHMNISNMKKLKDDWYSGRHRRSVNLGNQKVCRILLVADHYFFNGIGGGSIPSTQNYMINMINQVNEIFKKTVWGVGATDLGLEISRLIVFSSFSEEGFNVKDRKMDMSTVLKEFGKAYFRENSQFCLMHLLTYTSFDGKLGLAFVASSRPFDWGGMCSNADTWGKEALNTGVSTFMDPQGNRQLSVVSMSTVAHGHNWGSNHDPDTDECSPSSTSGGRFLMFSRALKGVANNNLVSHHDLQSSMVPYSES</sequence>
<proteinExistence type="predicted"/>
<name>A0A8W8KVU6_MAGGI</name>
<dbReference type="Gene3D" id="3.40.390.10">
    <property type="entry name" value="Collagenase (Catalytic Domain)"/>
    <property type="match status" value="1"/>
</dbReference>
<protein>
    <recommendedName>
        <fullName evidence="2">Peptidase M12B domain-containing protein</fullName>
    </recommendedName>
</protein>
<keyword evidence="4" id="KW-1185">Reference proteome</keyword>
<accession>A0A8W8KVU6</accession>
<dbReference type="Proteomes" id="UP000005408">
    <property type="component" value="Unassembled WGS sequence"/>
</dbReference>
<evidence type="ECO:0000313" key="3">
    <source>
        <dbReference type="EnsemblMetazoa" id="G25523.1:cds"/>
    </source>
</evidence>
<dbReference type="SUPFAM" id="SSF55486">
    <property type="entry name" value="Metalloproteases ('zincins'), catalytic domain"/>
    <property type="match status" value="1"/>
</dbReference>
<dbReference type="PROSITE" id="PS50215">
    <property type="entry name" value="ADAM_MEPRO"/>
    <property type="match status" value="1"/>
</dbReference>
<dbReference type="GO" id="GO:0006509">
    <property type="term" value="P:membrane protein ectodomain proteolysis"/>
    <property type="evidence" value="ECO:0007669"/>
    <property type="project" value="TreeGrafter"/>
</dbReference>
<evidence type="ECO:0000256" key="1">
    <source>
        <dbReference type="PROSITE-ProRule" id="PRU00276"/>
    </source>
</evidence>
<organism evidence="3 4">
    <name type="scientific">Magallana gigas</name>
    <name type="common">Pacific oyster</name>
    <name type="synonym">Crassostrea gigas</name>
    <dbReference type="NCBI Taxonomy" id="29159"/>
    <lineage>
        <taxon>Eukaryota</taxon>
        <taxon>Metazoa</taxon>
        <taxon>Spiralia</taxon>
        <taxon>Lophotrochozoa</taxon>
        <taxon>Mollusca</taxon>
        <taxon>Bivalvia</taxon>
        <taxon>Autobranchia</taxon>
        <taxon>Pteriomorphia</taxon>
        <taxon>Ostreida</taxon>
        <taxon>Ostreoidea</taxon>
        <taxon>Ostreidae</taxon>
        <taxon>Magallana</taxon>
    </lineage>
</organism>
<dbReference type="GO" id="GO:0004222">
    <property type="term" value="F:metalloendopeptidase activity"/>
    <property type="evidence" value="ECO:0007669"/>
    <property type="project" value="InterPro"/>
</dbReference>
<dbReference type="PANTHER" id="PTHR45702:SF6">
    <property type="entry name" value="DISINTEGRIN AND METALLOPROTEINASE DOMAIN-CONTAINING PROTEIN 17"/>
    <property type="match status" value="1"/>
</dbReference>
<dbReference type="InterPro" id="IPR024079">
    <property type="entry name" value="MetalloPept_cat_dom_sf"/>
</dbReference>
<evidence type="ECO:0000259" key="2">
    <source>
        <dbReference type="PROSITE" id="PS50215"/>
    </source>
</evidence>
<dbReference type="GO" id="GO:0007219">
    <property type="term" value="P:Notch signaling pathway"/>
    <property type="evidence" value="ECO:0007669"/>
    <property type="project" value="TreeGrafter"/>
</dbReference>
<dbReference type="InterPro" id="IPR051489">
    <property type="entry name" value="ADAM_Metalloproteinase"/>
</dbReference>
<feature type="domain" description="Peptidase M12B" evidence="2">
    <location>
        <begin position="198"/>
        <end position="390"/>
    </location>
</feature>
<dbReference type="PANTHER" id="PTHR45702">
    <property type="entry name" value="ADAM10/ADAM17 METALLOPEPTIDASE FAMILY MEMBER"/>
    <property type="match status" value="1"/>
</dbReference>
<evidence type="ECO:0000313" key="4">
    <source>
        <dbReference type="Proteomes" id="UP000005408"/>
    </source>
</evidence>
<dbReference type="InterPro" id="IPR001590">
    <property type="entry name" value="Peptidase_M12B"/>
</dbReference>
<dbReference type="AlphaFoldDB" id="A0A8W8KVU6"/>
<dbReference type="EnsemblMetazoa" id="G25523.1">
    <property type="protein sequence ID" value="G25523.1:cds"/>
    <property type="gene ID" value="G25523"/>
</dbReference>
<dbReference type="GO" id="GO:0005886">
    <property type="term" value="C:plasma membrane"/>
    <property type="evidence" value="ECO:0007669"/>
    <property type="project" value="TreeGrafter"/>
</dbReference>
<dbReference type="Pfam" id="PF13688">
    <property type="entry name" value="Reprolysin_5"/>
    <property type="match status" value="1"/>
</dbReference>